<feature type="transmembrane region" description="Helical" evidence="1">
    <location>
        <begin position="105"/>
        <end position="122"/>
    </location>
</feature>
<dbReference type="Proteomes" id="UP000272528">
    <property type="component" value="Chromosome"/>
</dbReference>
<protein>
    <recommendedName>
        <fullName evidence="2">DZANK-type domain-containing protein</fullName>
    </recommendedName>
</protein>
<keyword evidence="4" id="KW-1185">Reference proteome</keyword>
<dbReference type="AlphaFoldDB" id="A0A3S9A6I1"/>
<dbReference type="KEGG" id="palb:EJC50_18080"/>
<keyword evidence="1" id="KW-1133">Transmembrane helix</keyword>
<evidence type="ECO:0000313" key="3">
    <source>
        <dbReference type="EMBL" id="AZN41367.1"/>
    </source>
</evidence>
<proteinExistence type="predicted"/>
<dbReference type="InterPro" id="IPR025874">
    <property type="entry name" value="DZR"/>
</dbReference>
<dbReference type="OrthoDB" id="2623647at2"/>
<dbReference type="Pfam" id="PF12773">
    <property type="entry name" value="DZR"/>
    <property type="match status" value="1"/>
</dbReference>
<feature type="domain" description="DZANK-type" evidence="2">
    <location>
        <begin position="6"/>
        <end position="69"/>
    </location>
</feature>
<feature type="transmembrane region" description="Helical" evidence="1">
    <location>
        <begin position="128"/>
        <end position="145"/>
    </location>
</feature>
<name>A0A3S9A6I1_9BACL</name>
<organism evidence="3 4">
    <name type="scientific">Paenibacillus albus</name>
    <dbReference type="NCBI Taxonomy" id="2495582"/>
    <lineage>
        <taxon>Bacteria</taxon>
        <taxon>Bacillati</taxon>
        <taxon>Bacillota</taxon>
        <taxon>Bacilli</taxon>
        <taxon>Bacillales</taxon>
        <taxon>Paenibacillaceae</taxon>
        <taxon>Paenibacillus</taxon>
    </lineage>
</organism>
<evidence type="ECO:0000256" key="1">
    <source>
        <dbReference type="SAM" id="Phobius"/>
    </source>
</evidence>
<keyword evidence="1" id="KW-0472">Membrane</keyword>
<evidence type="ECO:0000313" key="4">
    <source>
        <dbReference type="Proteomes" id="UP000272528"/>
    </source>
</evidence>
<evidence type="ECO:0000259" key="2">
    <source>
        <dbReference type="Pfam" id="PF12773"/>
    </source>
</evidence>
<keyword evidence="1" id="KW-0812">Transmembrane</keyword>
<dbReference type="EMBL" id="CP034437">
    <property type="protein sequence ID" value="AZN41367.1"/>
    <property type="molecule type" value="Genomic_DNA"/>
</dbReference>
<accession>A0A3S9A6I1</accession>
<reference evidence="4" key="1">
    <citation type="submission" date="2018-12" db="EMBL/GenBank/DDBJ databases">
        <title>Genome sequence of Peanibacillus sp.</title>
        <authorList>
            <person name="Subramani G."/>
            <person name="Srinivasan S."/>
            <person name="Kim M.K."/>
        </authorList>
    </citation>
    <scope>NUCLEOTIDE SEQUENCE [LARGE SCALE GENOMIC DNA]</scope>
    <source>
        <strain evidence="4">18JY67-1</strain>
    </source>
</reference>
<gene>
    <name evidence="3" type="ORF">EJC50_18080</name>
</gene>
<sequence>MAVKICTKCGESNSEGSLLCVACGSSLKDAPIEGTLNADKEYPGSTTAAKCNHCNEHLEQGALKCRYCGTVVTRRAKSTPYYSYHTPSNAERSGSSGMETFGRGCLWLILGTVGLLFLAFLTHSTINIPWFIFIPIVILVFWLAAKKSK</sequence>